<keyword evidence="1" id="KW-0880">Kelch repeat</keyword>
<dbReference type="SUPFAM" id="SSF54695">
    <property type="entry name" value="POZ domain"/>
    <property type="match status" value="1"/>
</dbReference>
<reference evidence="5" key="1">
    <citation type="submission" date="2011-08" db="EMBL/GenBank/DDBJ databases">
        <authorList>
            <person name="Rombauts S."/>
        </authorList>
    </citation>
    <scope>NUCLEOTIDE SEQUENCE</scope>
    <source>
        <strain evidence="5">London</strain>
    </source>
</reference>
<dbReference type="SMART" id="SM00875">
    <property type="entry name" value="BACK"/>
    <property type="match status" value="1"/>
</dbReference>
<reference evidence="4" key="2">
    <citation type="submission" date="2015-06" db="UniProtKB">
        <authorList>
            <consortium name="EnsemblMetazoa"/>
        </authorList>
    </citation>
    <scope>IDENTIFICATION</scope>
</reference>
<dbReference type="PROSITE" id="PS50097">
    <property type="entry name" value="BTB"/>
    <property type="match status" value="1"/>
</dbReference>
<proteinExistence type="predicted"/>
<evidence type="ECO:0000259" key="3">
    <source>
        <dbReference type="PROSITE" id="PS50097"/>
    </source>
</evidence>
<keyword evidence="2" id="KW-0677">Repeat</keyword>
<sequence>MEAKKDIQQNITSSFLISAYKSGKCSDVTVVMNGDEEYRVHKLVLSASIPYFDKMFSSGLSESTTNAVDLFHLADYMNITELTSECLNFLWNEFCDSPLIDIDYWMNKINTEETREINDKYICSNFWDIIHTDLFPKYNVETVNHMISLNELHIDHELQVFEAIIKWGDCVHFCDDDITIDTFMSKLLKKVRWVDIDVYEFMKRAEKVWWFEPCNEDRPVIMAALELSLYKSLEQVKISGLNFDCRGRARYIYHFIKWISDSNIKVEHRGDYKDISFSLTKDSDLSAPKFGDLSITEHEIEYDCAVIRIDWRNKTYRLFKNETSEYILMFDRLFQFNKQDKKIYLWKGDRQIELAPIIEELANVFTVVGREGFFYFTSIVDEPDRQNDYSESNQPKQMKLKFLITKFNPIAISWEIVGNFAIAIKRPIRGLKSRNKYDSMEIYLDGLEIFTYYFDSKKFKEPHYSNYLKAEKTTFRSLVFENRKSLWTSLEQEFYATFFRFKNSCWKFAKINHPISVALYNVLLFLNPTHKIVR</sequence>
<dbReference type="Proteomes" id="UP000015104">
    <property type="component" value="Unassembled WGS sequence"/>
</dbReference>
<dbReference type="Pfam" id="PF00651">
    <property type="entry name" value="BTB"/>
    <property type="match status" value="1"/>
</dbReference>
<protein>
    <recommendedName>
        <fullName evidence="3">BTB domain-containing protein</fullName>
    </recommendedName>
</protein>
<dbReference type="Gene3D" id="3.30.710.10">
    <property type="entry name" value="Potassium Channel Kv1.1, Chain A"/>
    <property type="match status" value="1"/>
</dbReference>
<keyword evidence="5" id="KW-1185">Reference proteome</keyword>
<dbReference type="EMBL" id="CAEY01000638">
    <property type="status" value="NOT_ANNOTATED_CDS"/>
    <property type="molecule type" value="Genomic_DNA"/>
</dbReference>
<accession>T1KW87</accession>
<dbReference type="InterPro" id="IPR000210">
    <property type="entry name" value="BTB/POZ_dom"/>
</dbReference>
<dbReference type="Gene3D" id="1.25.40.420">
    <property type="match status" value="1"/>
</dbReference>
<organism evidence="4 5">
    <name type="scientific">Tetranychus urticae</name>
    <name type="common">Two-spotted spider mite</name>
    <dbReference type="NCBI Taxonomy" id="32264"/>
    <lineage>
        <taxon>Eukaryota</taxon>
        <taxon>Metazoa</taxon>
        <taxon>Ecdysozoa</taxon>
        <taxon>Arthropoda</taxon>
        <taxon>Chelicerata</taxon>
        <taxon>Arachnida</taxon>
        <taxon>Acari</taxon>
        <taxon>Acariformes</taxon>
        <taxon>Trombidiformes</taxon>
        <taxon>Prostigmata</taxon>
        <taxon>Eleutherengona</taxon>
        <taxon>Raphignathae</taxon>
        <taxon>Tetranychoidea</taxon>
        <taxon>Tetranychidae</taxon>
        <taxon>Tetranychus</taxon>
    </lineage>
</organism>
<dbReference type="AlphaFoldDB" id="T1KW87"/>
<dbReference type="EnsemblMetazoa" id="tetur24g00750.1">
    <property type="protein sequence ID" value="tetur24g00750.1"/>
    <property type="gene ID" value="tetur24g00750"/>
</dbReference>
<evidence type="ECO:0000313" key="4">
    <source>
        <dbReference type="EnsemblMetazoa" id="tetur24g00750.1"/>
    </source>
</evidence>
<dbReference type="Pfam" id="PF07707">
    <property type="entry name" value="BACK"/>
    <property type="match status" value="1"/>
</dbReference>
<dbReference type="InterPro" id="IPR011333">
    <property type="entry name" value="SKP1/BTB/POZ_sf"/>
</dbReference>
<evidence type="ECO:0000313" key="5">
    <source>
        <dbReference type="Proteomes" id="UP000015104"/>
    </source>
</evidence>
<dbReference type="CDD" id="cd18186">
    <property type="entry name" value="BTB_POZ_ZBTB_KLHL-like"/>
    <property type="match status" value="1"/>
</dbReference>
<dbReference type="PANTHER" id="PTHR45632">
    <property type="entry name" value="LD33804P"/>
    <property type="match status" value="1"/>
</dbReference>
<feature type="domain" description="BTB" evidence="3">
    <location>
        <begin position="26"/>
        <end position="92"/>
    </location>
</feature>
<evidence type="ECO:0000256" key="2">
    <source>
        <dbReference type="ARBA" id="ARBA00022737"/>
    </source>
</evidence>
<dbReference type="HOGENOM" id="CLU_027383_0_0_1"/>
<dbReference type="PANTHER" id="PTHR45632:SF3">
    <property type="entry name" value="KELCH-LIKE PROTEIN 32"/>
    <property type="match status" value="1"/>
</dbReference>
<name>T1KW87_TETUR</name>
<evidence type="ECO:0000256" key="1">
    <source>
        <dbReference type="ARBA" id="ARBA00022441"/>
    </source>
</evidence>
<dbReference type="InterPro" id="IPR011705">
    <property type="entry name" value="BACK"/>
</dbReference>
<dbReference type="eggNOG" id="KOG4441">
    <property type="taxonomic scope" value="Eukaryota"/>
</dbReference>